<sequence length="168" mass="19063">MLNDTLIDTLLSAVQSAVNAAEREQKEVYFKEREQRNQSFTILVDQLRQDVQGTLSEIRAVVADKQLTDSEKLTLIDTALNTESAKPTKLEQKVDQFKKNAAEIQQGPNYLAMLEARSLKLQHRVADIVRQVRFAPNCSSPALWEALCHYQSKDGNIDQNAPVKFFNK</sequence>
<organism evidence="1 2">
    <name type="scientific">Piscirickettsia litoralis</name>
    <dbReference type="NCBI Taxonomy" id="1891921"/>
    <lineage>
        <taxon>Bacteria</taxon>
        <taxon>Pseudomonadati</taxon>
        <taxon>Pseudomonadota</taxon>
        <taxon>Gammaproteobacteria</taxon>
        <taxon>Thiotrichales</taxon>
        <taxon>Piscirickettsiaceae</taxon>
        <taxon>Piscirickettsia</taxon>
    </lineage>
</organism>
<dbReference type="EMBL" id="MDTU01000002">
    <property type="protein sequence ID" value="ODN41582.1"/>
    <property type="molecule type" value="Genomic_DNA"/>
</dbReference>
<evidence type="ECO:0000313" key="1">
    <source>
        <dbReference type="EMBL" id="ODN41582.1"/>
    </source>
</evidence>
<name>A0ABX2ZYC7_9GAMM</name>
<protein>
    <submittedName>
        <fullName evidence="1">Uncharacterized protein</fullName>
    </submittedName>
</protein>
<comment type="caution">
    <text evidence="1">The sequence shown here is derived from an EMBL/GenBank/DDBJ whole genome shotgun (WGS) entry which is preliminary data.</text>
</comment>
<dbReference type="Proteomes" id="UP000094329">
    <property type="component" value="Unassembled WGS sequence"/>
</dbReference>
<keyword evidence="2" id="KW-1185">Reference proteome</keyword>
<dbReference type="RefSeq" id="WP_069314046.1">
    <property type="nucleotide sequence ID" value="NZ_MDTU01000002.1"/>
</dbReference>
<evidence type="ECO:0000313" key="2">
    <source>
        <dbReference type="Proteomes" id="UP000094329"/>
    </source>
</evidence>
<proteinExistence type="predicted"/>
<accession>A0ABX2ZYC7</accession>
<gene>
    <name evidence="1" type="ORF">BGC07_15880</name>
</gene>
<reference evidence="1 2" key="1">
    <citation type="submission" date="2016-08" db="EMBL/GenBank/DDBJ databases">
        <title>Draft genome sequence of Candidatus Piscirickettsia litoralis, from seawater.</title>
        <authorList>
            <person name="Wan X."/>
            <person name="Lee A.J."/>
            <person name="Hou S."/>
            <person name="Donachie S.P."/>
        </authorList>
    </citation>
    <scope>NUCLEOTIDE SEQUENCE [LARGE SCALE GENOMIC DNA]</scope>
    <source>
        <strain evidence="1 2">Y2</strain>
    </source>
</reference>